<evidence type="ECO:0000256" key="10">
    <source>
        <dbReference type="SAM" id="SignalP"/>
    </source>
</evidence>
<keyword evidence="10" id="KW-0732">Signal</keyword>
<comment type="similarity">
    <text evidence="3">Belongs to the glycosyl hydrolase 2 family.</text>
</comment>
<keyword evidence="8" id="KW-0326">Glycosidase</keyword>
<accession>A0A1W1ZU29</accession>
<evidence type="ECO:0000256" key="5">
    <source>
        <dbReference type="ARBA" id="ARBA00012756"/>
    </source>
</evidence>
<evidence type="ECO:0000259" key="11">
    <source>
        <dbReference type="SMART" id="SM01038"/>
    </source>
</evidence>
<dbReference type="GO" id="GO:0030246">
    <property type="term" value="F:carbohydrate binding"/>
    <property type="evidence" value="ECO:0007669"/>
    <property type="project" value="InterPro"/>
</dbReference>
<dbReference type="SUPFAM" id="SSF74650">
    <property type="entry name" value="Galactose mutarotase-like"/>
    <property type="match status" value="1"/>
</dbReference>
<dbReference type="SUPFAM" id="SSF49785">
    <property type="entry name" value="Galactose-binding domain-like"/>
    <property type="match status" value="1"/>
</dbReference>
<dbReference type="PANTHER" id="PTHR46323">
    <property type="entry name" value="BETA-GALACTOSIDASE"/>
    <property type="match status" value="1"/>
</dbReference>
<evidence type="ECO:0000256" key="9">
    <source>
        <dbReference type="ARBA" id="ARBA00032230"/>
    </source>
</evidence>
<protein>
    <recommendedName>
        <fullName evidence="5">beta-galactosidase</fullName>
        <ecNumber evidence="5">3.2.1.23</ecNumber>
    </recommendedName>
    <alternativeName>
        <fullName evidence="9">Lactase</fullName>
    </alternativeName>
</protein>
<dbReference type="FunFam" id="2.60.40.10:FF:000680">
    <property type="entry name" value="Beta-galactosidase"/>
    <property type="match status" value="1"/>
</dbReference>
<dbReference type="STRING" id="151894.SAMN04488524_0978"/>
<dbReference type="Proteomes" id="UP000192756">
    <property type="component" value="Unassembled WGS sequence"/>
</dbReference>
<reference evidence="13" key="1">
    <citation type="submission" date="2017-04" db="EMBL/GenBank/DDBJ databases">
        <authorList>
            <person name="Varghese N."/>
            <person name="Submissions S."/>
        </authorList>
    </citation>
    <scope>NUCLEOTIDE SEQUENCE [LARGE SCALE GENOMIC DNA]</scope>
    <source>
        <strain evidence="13">DSM 12126</strain>
    </source>
</reference>
<dbReference type="InterPro" id="IPR006103">
    <property type="entry name" value="Glyco_hydro_2_cat"/>
</dbReference>
<evidence type="ECO:0000256" key="8">
    <source>
        <dbReference type="ARBA" id="ARBA00023295"/>
    </source>
</evidence>
<dbReference type="EMBL" id="FWXT01000001">
    <property type="protein sequence ID" value="SMC51904.1"/>
    <property type="molecule type" value="Genomic_DNA"/>
</dbReference>
<evidence type="ECO:0000313" key="12">
    <source>
        <dbReference type="EMBL" id="SMC51904.1"/>
    </source>
</evidence>
<dbReference type="InterPro" id="IPR008979">
    <property type="entry name" value="Galactose-bd-like_sf"/>
</dbReference>
<dbReference type="InterPro" id="IPR013783">
    <property type="entry name" value="Ig-like_fold"/>
</dbReference>
<dbReference type="GO" id="GO:0004565">
    <property type="term" value="F:beta-galactosidase activity"/>
    <property type="evidence" value="ECO:0007669"/>
    <property type="project" value="UniProtKB-EC"/>
</dbReference>
<dbReference type="SMART" id="SM01038">
    <property type="entry name" value="Bgal_small_N"/>
    <property type="match status" value="1"/>
</dbReference>
<dbReference type="Gene3D" id="3.20.20.80">
    <property type="entry name" value="Glycosidases"/>
    <property type="match status" value="1"/>
</dbReference>
<dbReference type="PANTHER" id="PTHR46323:SF2">
    <property type="entry name" value="BETA-GALACTOSIDASE"/>
    <property type="match status" value="1"/>
</dbReference>
<comment type="catalytic activity">
    <reaction evidence="1">
        <text>Hydrolysis of terminal non-reducing beta-D-galactose residues in beta-D-galactosides.</text>
        <dbReference type="EC" id="3.2.1.23"/>
    </reaction>
</comment>
<evidence type="ECO:0000256" key="3">
    <source>
        <dbReference type="ARBA" id="ARBA00007401"/>
    </source>
</evidence>
<feature type="signal peptide" evidence="10">
    <location>
        <begin position="1"/>
        <end position="27"/>
    </location>
</feature>
<dbReference type="Pfam" id="PF02929">
    <property type="entry name" value="Bgal_small_N"/>
    <property type="match status" value="1"/>
</dbReference>
<gene>
    <name evidence="12" type="ORF">SAMN04488524_0978</name>
</gene>
<evidence type="ECO:0000256" key="6">
    <source>
        <dbReference type="ARBA" id="ARBA00022801"/>
    </source>
</evidence>
<keyword evidence="6" id="KW-0378">Hydrolase</keyword>
<dbReference type="InterPro" id="IPR006101">
    <property type="entry name" value="Glyco_hydro_2"/>
</dbReference>
<dbReference type="Pfam" id="PF16353">
    <property type="entry name" value="LacZ_4"/>
    <property type="match status" value="1"/>
</dbReference>
<dbReference type="SUPFAM" id="SSF51445">
    <property type="entry name" value="(Trans)glycosidases"/>
    <property type="match status" value="1"/>
</dbReference>
<dbReference type="GO" id="GO:0005990">
    <property type="term" value="P:lactose catabolic process"/>
    <property type="evidence" value="ECO:0007669"/>
    <property type="project" value="TreeGrafter"/>
</dbReference>
<dbReference type="Pfam" id="PF02836">
    <property type="entry name" value="Glyco_hydro_2_C"/>
    <property type="match status" value="1"/>
</dbReference>
<keyword evidence="7" id="KW-0106">Calcium</keyword>
<dbReference type="InterPro" id="IPR006104">
    <property type="entry name" value="Glyco_hydro_2_N"/>
</dbReference>
<dbReference type="Pfam" id="PF00703">
    <property type="entry name" value="Glyco_hydro_2"/>
    <property type="match status" value="1"/>
</dbReference>
<dbReference type="Gene3D" id="2.70.98.10">
    <property type="match status" value="1"/>
</dbReference>
<dbReference type="Pfam" id="PF02837">
    <property type="entry name" value="Glyco_hydro_2_N"/>
    <property type="match status" value="1"/>
</dbReference>
<evidence type="ECO:0000256" key="2">
    <source>
        <dbReference type="ARBA" id="ARBA00001913"/>
    </source>
</evidence>
<evidence type="ECO:0000313" key="13">
    <source>
        <dbReference type="Proteomes" id="UP000192756"/>
    </source>
</evidence>
<comment type="subunit">
    <text evidence="4">Monomer.</text>
</comment>
<keyword evidence="13" id="KW-1185">Reference proteome</keyword>
<dbReference type="InterPro" id="IPR011013">
    <property type="entry name" value="Gal_mutarotase_sf_dom"/>
</dbReference>
<dbReference type="SUPFAM" id="SSF49303">
    <property type="entry name" value="beta-Galactosidase/glucuronidase domain"/>
    <property type="match status" value="2"/>
</dbReference>
<proteinExistence type="inferred from homology"/>
<dbReference type="InterPro" id="IPR032312">
    <property type="entry name" value="LacZ_4"/>
</dbReference>
<name>A0A1W1ZU29_9SPHI</name>
<dbReference type="InterPro" id="IPR004199">
    <property type="entry name" value="B-gal_small/dom_5"/>
</dbReference>
<feature type="domain" description="Beta galactosidase small chain/" evidence="11">
    <location>
        <begin position="781"/>
        <end position="1057"/>
    </location>
</feature>
<dbReference type="GO" id="GO:0009341">
    <property type="term" value="C:beta-galactosidase complex"/>
    <property type="evidence" value="ECO:0007669"/>
    <property type="project" value="InterPro"/>
</dbReference>
<sequence length="1060" mass="121459">MLNTTHTNMKCIFSALTLALATLTGFAQELPPELQTPELVSVNRMPMRASAFAYENKAMAAKREKEKSAYFMSLNGQWKFNWVQDPRKRPQDFYKNTFDDTKWDNFKVPANWETNGYGTPIYVNQPYEFAGRKNTGARMNPPFDIPADNNPVGSYRKKFNIPQNWEGRQVFIHLGAVKSAFFIWVNGVKVGYSEDSKLAAEFDITKYVKPGENLVALQVYRWSDGSYLECQDTWRISGIERDVYLYATPKLDIRDFKTVATLDKTYKNGLLSVNAEINNYKIDKKTNHSRPDTFAVALELIDPKGKTIYQEESNGNKAVLGNYKSTVTFNTEIRDVLAWTAETPALYTLFITLKNKNGEVLEVIPQRIGFRSVELTGNNFLVNGKRVFFKGVNRHEHNATQGHTLSHADMRKDMEMMKKLNVNSVRHSHYPPDPYWMELCDEYGLYVVDEANIESHGRYYDLAYTLGNDKQWRLPHLERIKRMYERDKNHASVITWSLGNEAGNGVNFYEGYDWLKANDGRPVQYERAEHDYNTDMIVPQYPDPNWLKRYANSNPDRPLIMSEFAHIMGNSLGNFKEYWDVIESQPNLQGGFIWEWIDQAIDTVKNGKRINAYGGDFPLAGPVNEDFSDNNFCVKGVVTNYRGMTPMAVEVKKIYQYIKTTYAGNNELKINNSYFFKGTGHLRLEWELLAEGKVVEKGVISNLSIDPRTEKEFLLPIKTKVKNNTEYFLNVYYKLKQEEPFLPAGYTIAAEQFAWNGATQIFKPAMARGKLSLEKKAGKTLIQGKDFSMDFDMVKGLMTAYTLNGLPVLSAGPSPAFWRAPTDNDIGAGFNSSLRKWRNAYDEGKLILADAKQDAQSTVTVSFKKELLDGNAAVEQLFTIFADGSVKVDNHFLANKGKYPLMLRIGNDLQLNQAFHKISYYGRGPGENYWDRKTGSFVGLYQQTVNEQYFPYARPQESGNKSEVRWVNFTNKNGKGLSFAMGDSLLNFSALPYALDDLDPETEKKQYHSGELVKRDNIYLHMDLIQSGMQGIDSWGSMPMKEYRVPFAKHEYSYWIKPLR</sequence>
<dbReference type="InterPro" id="IPR050347">
    <property type="entry name" value="Bact_Beta-galactosidase"/>
</dbReference>
<dbReference type="InterPro" id="IPR017853">
    <property type="entry name" value="GH"/>
</dbReference>
<dbReference type="InterPro" id="IPR006102">
    <property type="entry name" value="Ig-like_GH2"/>
</dbReference>
<dbReference type="EC" id="3.2.1.23" evidence="5"/>
<organism evidence="12 13">
    <name type="scientific">Pedobacter africanus</name>
    <dbReference type="NCBI Taxonomy" id="151894"/>
    <lineage>
        <taxon>Bacteria</taxon>
        <taxon>Pseudomonadati</taxon>
        <taxon>Bacteroidota</taxon>
        <taxon>Sphingobacteriia</taxon>
        <taxon>Sphingobacteriales</taxon>
        <taxon>Sphingobacteriaceae</taxon>
        <taxon>Pedobacter</taxon>
    </lineage>
</organism>
<dbReference type="AlphaFoldDB" id="A0A1W1ZU29"/>
<dbReference type="InterPro" id="IPR014718">
    <property type="entry name" value="GH-type_carb-bd"/>
</dbReference>
<dbReference type="Gene3D" id="2.60.120.260">
    <property type="entry name" value="Galactose-binding domain-like"/>
    <property type="match status" value="1"/>
</dbReference>
<evidence type="ECO:0000256" key="1">
    <source>
        <dbReference type="ARBA" id="ARBA00001412"/>
    </source>
</evidence>
<dbReference type="Gene3D" id="2.60.40.10">
    <property type="entry name" value="Immunoglobulins"/>
    <property type="match status" value="2"/>
</dbReference>
<evidence type="ECO:0000256" key="7">
    <source>
        <dbReference type="ARBA" id="ARBA00022837"/>
    </source>
</evidence>
<dbReference type="PRINTS" id="PR00132">
    <property type="entry name" value="GLHYDRLASE2"/>
</dbReference>
<dbReference type="InterPro" id="IPR036156">
    <property type="entry name" value="Beta-gal/glucu_dom_sf"/>
</dbReference>
<feature type="chain" id="PRO_5012415981" description="beta-galactosidase" evidence="10">
    <location>
        <begin position="28"/>
        <end position="1060"/>
    </location>
</feature>
<evidence type="ECO:0000256" key="4">
    <source>
        <dbReference type="ARBA" id="ARBA00011245"/>
    </source>
</evidence>
<comment type="cofactor">
    <cofactor evidence="2">
        <name>Ca(2+)</name>
        <dbReference type="ChEBI" id="CHEBI:29108"/>
    </cofactor>
</comment>